<evidence type="ECO:0000256" key="7">
    <source>
        <dbReference type="ARBA" id="ARBA00022989"/>
    </source>
</evidence>
<keyword evidence="5" id="KW-0677">Repeat</keyword>
<comment type="similarity">
    <text evidence="2 11">Belongs to the mitochondrial carrier (TC 2.A.29) family.</text>
</comment>
<evidence type="ECO:0000256" key="3">
    <source>
        <dbReference type="ARBA" id="ARBA00022448"/>
    </source>
</evidence>
<dbReference type="PANTHER" id="PTHR46356">
    <property type="entry name" value="MITOCHONDRIAL 2-OXODICARBOXYLATE CARRIER"/>
    <property type="match status" value="1"/>
</dbReference>
<keyword evidence="3 11" id="KW-0813">Transport</keyword>
<keyword evidence="13" id="KW-1185">Reference proteome</keyword>
<reference evidence="12 13" key="1">
    <citation type="journal article" date="2020" name="Elife">
        <title>Loss of centromere function drives karyotype evolution in closely related Malassezia species.</title>
        <authorList>
            <person name="Sankaranarayanan S.R."/>
            <person name="Ianiri G."/>
            <person name="Coelho M.A."/>
            <person name="Reza M.H."/>
            <person name="Thimmappa B.C."/>
            <person name="Ganguly P."/>
            <person name="Vadnala R.N."/>
            <person name="Sun S."/>
            <person name="Siddharthan R."/>
            <person name="Tellgren-Roth C."/>
            <person name="Dawson T.L."/>
            <person name="Heitman J."/>
            <person name="Sanyal K."/>
        </authorList>
    </citation>
    <scope>NUCLEOTIDE SEQUENCE [LARGE SCALE GENOMIC DNA]</scope>
    <source>
        <strain evidence="12">CBS14141</strain>
    </source>
</reference>
<name>A0ABY8EPT3_MALFU</name>
<evidence type="ECO:0000256" key="9">
    <source>
        <dbReference type="ARBA" id="ARBA00023136"/>
    </source>
</evidence>
<dbReference type="SUPFAM" id="SSF103506">
    <property type="entry name" value="Mitochondrial carrier"/>
    <property type="match status" value="1"/>
</dbReference>
<gene>
    <name evidence="12" type="ORF">GLX27_001065</name>
</gene>
<dbReference type="PANTHER" id="PTHR46356:SF1">
    <property type="entry name" value="MITOCHONDRIAL 2-OXODICARBOXYLATE CARRIER"/>
    <property type="match status" value="1"/>
</dbReference>
<keyword evidence="6" id="KW-0999">Mitochondrion inner membrane</keyword>
<dbReference type="PRINTS" id="PR00926">
    <property type="entry name" value="MITOCARRIER"/>
</dbReference>
<keyword evidence="7" id="KW-1133">Transmembrane helix</keyword>
<dbReference type="PROSITE" id="PS50920">
    <property type="entry name" value="SOLCAR"/>
    <property type="match status" value="3"/>
</dbReference>
<protein>
    <submittedName>
        <fullName evidence="12">Uncharacterized protein</fullName>
    </submittedName>
</protein>
<evidence type="ECO:0000256" key="6">
    <source>
        <dbReference type="ARBA" id="ARBA00022792"/>
    </source>
</evidence>
<feature type="repeat" description="Solcar" evidence="10">
    <location>
        <begin position="8"/>
        <end position="96"/>
    </location>
</feature>
<evidence type="ECO:0000256" key="4">
    <source>
        <dbReference type="ARBA" id="ARBA00022692"/>
    </source>
</evidence>
<evidence type="ECO:0000256" key="1">
    <source>
        <dbReference type="ARBA" id="ARBA00004448"/>
    </source>
</evidence>
<evidence type="ECO:0000256" key="10">
    <source>
        <dbReference type="PROSITE-ProRule" id="PRU00282"/>
    </source>
</evidence>
<keyword evidence="8" id="KW-0496">Mitochondrion</keyword>
<evidence type="ECO:0000256" key="8">
    <source>
        <dbReference type="ARBA" id="ARBA00023128"/>
    </source>
</evidence>
<keyword evidence="4 10" id="KW-0812">Transmembrane</keyword>
<proteinExistence type="inferred from homology"/>
<comment type="subcellular location">
    <subcellularLocation>
        <location evidence="1">Mitochondrion inner membrane</location>
        <topology evidence="1">Multi-pass membrane protein</topology>
    </subcellularLocation>
</comment>
<accession>A0ABY8EPT3</accession>
<dbReference type="InterPro" id="IPR051752">
    <property type="entry name" value="Mito_2-oxodicarb_carrier"/>
</dbReference>
<evidence type="ECO:0000313" key="12">
    <source>
        <dbReference type="EMBL" id="WFD46430.1"/>
    </source>
</evidence>
<evidence type="ECO:0000256" key="11">
    <source>
        <dbReference type="RuleBase" id="RU000488"/>
    </source>
</evidence>
<evidence type="ECO:0000313" key="13">
    <source>
        <dbReference type="Proteomes" id="UP000818624"/>
    </source>
</evidence>
<evidence type="ECO:0000256" key="5">
    <source>
        <dbReference type="ARBA" id="ARBA00022737"/>
    </source>
</evidence>
<dbReference type="Proteomes" id="UP000818624">
    <property type="component" value="Chromosome 1"/>
</dbReference>
<keyword evidence="9 10" id="KW-0472">Membrane</keyword>
<feature type="repeat" description="Solcar" evidence="10">
    <location>
        <begin position="106"/>
        <end position="192"/>
    </location>
</feature>
<evidence type="ECO:0000256" key="2">
    <source>
        <dbReference type="ARBA" id="ARBA00006375"/>
    </source>
</evidence>
<sequence length="304" mass="33644">MTTEVKPLPTYVQVGAGAFAGIVELACLYPLDVVKTRLQLQLKSSAPQYRGTLDTLKQIMQQESFSRLYRGIGPLFVLEAPKRAMKFGANDFWGKTFRKAFNQKEKTQGLTLLTGCAAGATESLIVVPFELVKIRLQDRSQAHLYNGPMDVVRTIVKQCGWTGLYTGLWSTMVRHILWNGGYFATIFKMQSVLPKPHTAGERMRNNLISGTVGGFVGTLFNTPADVVKTRIQNVDRVKGVAPKYRGAFTGILLIYREEGFRALYKGFAPKVLRLAPGGGILLLVVEAVSEQARRWMGPPYVPAA</sequence>
<feature type="repeat" description="Solcar" evidence="10">
    <location>
        <begin position="201"/>
        <end position="291"/>
    </location>
</feature>
<dbReference type="InterPro" id="IPR018108">
    <property type="entry name" value="MCP_transmembrane"/>
</dbReference>
<dbReference type="EMBL" id="CP046234">
    <property type="protein sequence ID" value="WFD46430.1"/>
    <property type="molecule type" value="Genomic_DNA"/>
</dbReference>
<dbReference type="InterPro" id="IPR002067">
    <property type="entry name" value="MCP"/>
</dbReference>
<dbReference type="Gene3D" id="1.50.40.10">
    <property type="entry name" value="Mitochondrial carrier domain"/>
    <property type="match status" value="1"/>
</dbReference>
<dbReference type="InterPro" id="IPR023395">
    <property type="entry name" value="MCP_dom_sf"/>
</dbReference>
<dbReference type="Pfam" id="PF00153">
    <property type="entry name" value="Mito_carr"/>
    <property type="match status" value="3"/>
</dbReference>
<organism evidence="12 13">
    <name type="scientific">Malassezia furfur</name>
    <name type="common">Pityriasis versicolor infection agent</name>
    <name type="synonym">Pityrosporum furfur</name>
    <dbReference type="NCBI Taxonomy" id="55194"/>
    <lineage>
        <taxon>Eukaryota</taxon>
        <taxon>Fungi</taxon>
        <taxon>Dikarya</taxon>
        <taxon>Basidiomycota</taxon>
        <taxon>Ustilaginomycotina</taxon>
        <taxon>Malasseziomycetes</taxon>
        <taxon>Malasseziales</taxon>
        <taxon>Malasseziaceae</taxon>
        <taxon>Malassezia</taxon>
    </lineage>
</organism>